<gene>
    <name evidence="3" type="ORF">GXP69_02865</name>
</gene>
<reference evidence="3 4" key="1">
    <citation type="submission" date="2020-02" db="EMBL/GenBank/DDBJ databases">
        <authorList>
            <person name="Kim M.K."/>
        </authorList>
    </citation>
    <scope>NUCLEOTIDE SEQUENCE [LARGE SCALE GENOMIC DNA]</scope>
    <source>
        <strain evidence="3 4">BT327</strain>
    </source>
</reference>
<evidence type="ECO:0000256" key="2">
    <source>
        <dbReference type="SAM" id="Phobius"/>
    </source>
</evidence>
<keyword evidence="2" id="KW-1133">Transmembrane helix</keyword>
<protein>
    <submittedName>
        <fullName evidence="3">Uncharacterized protein</fullName>
    </submittedName>
</protein>
<accession>A0A6B3LNI7</accession>
<keyword evidence="2" id="KW-0812">Transmembrane</keyword>
<evidence type="ECO:0000256" key="1">
    <source>
        <dbReference type="SAM" id="Coils"/>
    </source>
</evidence>
<comment type="caution">
    <text evidence="3">The sequence shown here is derived from an EMBL/GenBank/DDBJ whole genome shotgun (WGS) entry which is preliminary data.</text>
</comment>
<name>A0A6B3LNI7_9BACT</name>
<evidence type="ECO:0000313" key="3">
    <source>
        <dbReference type="EMBL" id="NEM96625.1"/>
    </source>
</evidence>
<keyword evidence="2" id="KW-0472">Membrane</keyword>
<dbReference type="Proteomes" id="UP000474777">
    <property type="component" value="Unassembled WGS sequence"/>
</dbReference>
<evidence type="ECO:0000313" key="4">
    <source>
        <dbReference type="Proteomes" id="UP000474777"/>
    </source>
</evidence>
<organism evidence="3 4">
    <name type="scientific">Pontibacter burrus</name>
    <dbReference type="NCBI Taxonomy" id="2704466"/>
    <lineage>
        <taxon>Bacteria</taxon>
        <taxon>Pseudomonadati</taxon>
        <taxon>Bacteroidota</taxon>
        <taxon>Cytophagia</taxon>
        <taxon>Cytophagales</taxon>
        <taxon>Hymenobacteraceae</taxon>
        <taxon>Pontibacter</taxon>
    </lineage>
</organism>
<dbReference type="EMBL" id="JAAGWD010000001">
    <property type="protein sequence ID" value="NEM96625.1"/>
    <property type="molecule type" value="Genomic_DNA"/>
</dbReference>
<feature type="transmembrane region" description="Helical" evidence="2">
    <location>
        <begin position="20"/>
        <end position="44"/>
    </location>
</feature>
<keyword evidence="1" id="KW-0175">Coiled coil</keyword>
<dbReference type="RefSeq" id="WP_163912133.1">
    <property type="nucleotide sequence ID" value="NZ_JAAGWD010000001.1"/>
</dbReference>
<proteinExistence type="predicted"/>
<dbReference type="AlphaFoldDB" id="A0A6B3LNI7"/>
<sequence>MQQTLHTYITGKYFSAGGRFFGWLTTLLGITMVLNGSIAAWALLPVGFLTHFTRRQTEFNLSQKAFREAVSLAGLAFGKWQPLPSFEYLFLKKNNYRRTMESRGSMSVQQLEKFDGYLKLAYNVKLHLVQQKSKEKAMQQMEQIAQDLQVELRDLTEMKYY</sequence>
<feature type="coiled-coil region" evidence="1">
    <location>
        <begin position="131"/>
        <end position="158"/>
    </location>
</feature>
<keyword evidence="4" id="KW-1185">Reference proteome</keyword>